<feature type="region of interest" description="Disordered" evidence="1">
    <location>
        <begin position="1"/>
        <end position="115"/>
    </location>
</feature>
<proteinExistence type="predicted"/>
<dbReference type="InParanoid" id="I3EDK6"/>
<accession>I3EDK6</accession>
<keyword evidence="3" id="KW-1185">Reference proteome</keyword>
<organism evidence="2 3">
    <name type="scientific">Nematocida parisii (strain ERTm3)</name>
    <name type="common">Nematode killer fungus</name>
    <dbReference type="NCBI Taxonomy" id="935791"/>
    <lineage>
        <taxon>Eukaryota</taxon>
        <taxon>Fungi</taxon>
        <taxon>Fungi incertae sedis</taxon>
        <taxon>Microsporidia</taxon>
        <taxon>Nematocida</taxon>
    </lineage>
</organism>
<feature type="compositionally biased region" description="Low complexity" evidence="1">
    <location>
        <begin position="81"/>
        <end position="115"/>
    </location>
</feature>
<gene>
    <name evidence="2" type="ORF">NEQG_02426</name>
</gene>
<evidence type="ECO:0000313" key="3">
    <source>
        <dbReference type="Proteomes" id="UP000002872"/>
    </source>
</evidence>
<feature type="compositionally biased region" description="Low complexity" evidence="1">
    <location>
        <begin position="52"/>
        <end position="63"/>
    </location>
</feature>
<evidence type="ECO:0000313" key="2">
    <source>
        <dbReference type="EMBL" id="EIJ87303.1"/>
    </source>
</evidence>
<protein>
    <submittedName>
        <fullName evidence="2">Uncharacterized protein</fullName>
    </submittedName>
</protein>
<feature type="compositionally biased region" description="Basic and acidic residues" evidence="1">
    <location>
        <begin position="26"/>
        <end position="51"/>
    </location>
</feature>
<dbReference type="AlphaFoldDB" id="I3EDK6"/>
<dbReference type="Proteomes" id="UP000002872">
    <property type="component" value="Unassembled WGS sequence"/>
</dbReference>
<dbReference type="OrthoDB" id="2195418at2759"/>
<dbReference type="VEuPathDB" id="MicrosporidiaDB:NEQG_02426"/>
<evidence type="ECO:0000256" key="1">
    <source>
        <dbReference type="SAM" id="MobiDB-lite"/>
    </source>
</evidence>
<dbReference type="HOGENOM" id="CLU_653984_0_0_1"/>
<feature type="compositionally biased region" description="Polar residues" evidence="1">
    <location>
        <begin position="64"/>
        <end position="80"/>
    </location>
</feature>
<feature type="compositionally biased region" description="Basic and acidic residues" evidence="1">
    <location>
        <begin position="1"/>
        <end position="18"/>
    </location>
</feature>
<dbReference type="EMBL" id="GL870883">
    <property type="protein sequence ID" value="EIJ87303.1"/>
    <property type="molecule type" value="Genomic_DNA"/>
</dbReference>
<dbReference type="OMA" id="ERMAMIF"/>
<name>I3EDK6_NEMP3</name>
<reference evidence="2" key="1">
    <citation type="submission" date="2011-01" db="EMBL/GenBank/DDBJ databases">
        <title>The Genome Sequence of Nematocida parisii strain ERTm3.</title>
        <authorList>
            <consortium name="The Broad Institute Genome Sequencing Platform"/>
            <consortium name="The Broad Institute Genome Sequencing Center for Infectious Disease"/>
            <person name="Cuomo C."/>
            <person name="Troemel E."/>
            <person name="Young S.K."/>
            <person name="Zeng Q."/>
            <person name="Gargeya S."/>
            <person name="Fitzgerald M."/>
            <person name="Haas B."/>
            <person name="Abouelleil A."/>
            <person name="Alvarado L."/>
            <person name="Arachchi H.M."/>
            <person name="Berlin A."/>
            <person name="Chapman S.B."/>
            <person name="Gearin G."/>
            <person name="Goldberg J."/>
            <person name="Griggs A."/>
            <person name="Gujja S."/>
            <person name="Hansen M."/>
            <person name="Heiman D."/>
            <person name="Howarth C."/>
            <person name="Larimer J."/>
            <person name="Lui A."/>
            <person name="MacDonald P.J.P."/>
            <person name="McCowen C."/>
            <person name="Montmayeur A."/>
            <person name="Murphy C."/>
            <person name="Neiman D."/>
            <person name="Pearson M."/>
            <person name="Priest M."/>
            <person name="Roberts A."/>
            <person name="Saif S."/>
            <person name="Shea T."/>
            <person name="Sisk P."/>
            <person name="Stolte C."/>
            <person name="Sykes S."/>
            <person name="Wortman J."/>
            <person name="Nusbaum C."/>
            <person name="Birren B."/>
        </authorList>
    </citation>
    <scope>NUCLEOTIDE SEQUENCE</scope>
    <source>
        <strain evidence="2">ERTm3</strain>
    </source>
</reference>
<sequence length="420" mass="47707">MENNEQKRSEMSNKENKPRNSRVKRVKQESIKENKEITEEMKIHIEEKDSTNTDSTNTDSTTDINRLNSTNNTNTDINRLNSTNTTNNNTDSTTDSTTTNSTNTTTTNNTTTTDSSTTGIICSTDNILYDNTDISMINMDISCVKVYLDSISVINTLKETKVMIITPLKKDVLCIQNRLNERQVLVKRVLEGIEALDEVDVNCVIINKFRIIKEMGLISDLITAIGNRRIIAVLEEEEDDLEELKDYKLLTKKLSRRVFYVKGSSIFDRMAMIFALTKARPIKNLCILVGTPREERRVEVFLQSFGIAVKLSPDVKTEGVVGIFSTHRSINTEILQKYSLVLDISGSEQKSLDTIKASVLRMVAHTENEDARFKKILEQAMTYKYRIDSVIQLITPKILKRRGEIEASIVKHLQGPLRLI</sequence>